<organism evidence="2">
    <name type="scientific">marine sediment metagenome</name>
    <dbReference type="NCBI Taxonomy" id="412755"/>
    <lineage>
        <taxon>unclassified sequences</taxon>
        <taxon>metagenomes</taxon>
        <taxon>ecological metagenomes</taxon>
    </lineage>
</organism>
<feature type="compositionally biased region" description="Basic and acidic residues" evidence="1">
    <location>
        <begin position="124"/>
        <end position="142"/>
    </location>
</feature>
<name>X1GX52_9ZZZZ</name>
<gene>
    <name evidence="2" type="ORF">S03H2_51863</name>
</gene>
<dbReference type="AlphaFoldDB" id="X1GX52"/>
<accession>X1GX52</accession>
<protein>
    <submittedName>
        <fullName evidence="2">Uncharacterized protein</fullName>
    </submittedName>
</protein>
<proteinExistence type="predicted"/>
<dbReference type="EMBL" id="BARU01032930">
    <property type="protein sequence ID" value="GAH62461.1"/>
    <property type="molecule type" value="Genomic_DNA"/>
</dbReference>
<evidence type="ECO:0000256" key="1">
    <source>
        <dbReference type="SAM" id="MobiDB-lite"/>
    </source>
</evidence>
<comment type="caution">
    <text evidence="2">The sequence shown here is derived from an EMBL/GenBank/DDBJ whole genome shotgun (WGS) entry which is preliminary data.</text>
</comment>
<feature type="region of interest" description="Disordered" evidence="1">
    <location>
        <begin position="124"/>
        <end position="149"/>
    </location>
</feature>
<evidence type="ECO:0000313" key="2">
    <source>
        <dbReference type="EMBL" id="GAH62461.1"/>
    </source>
</evidence>
<sequence length="175" mass="19075">MSESIQPFSASINLSVGRTQIDEFGGPGSGFFGHKGRLGIPGGAAPLDDNAKENDKPFFSRERKAIGITGASSARIHTAVERSYTDQPLTPSDKEILQILWPGIHGDPETEFVSLQKAIMKEEGKSGGIKIPEKEEYPKPPKSDSGYSEINQRVGSAILKLFQCQANYHCQTGYY</sequence>
<reference evidence="2" key="1">
    <citation type="journal article" date="2014" name="Front. Microbiol.">
        <title>High frequency of phylogenetically diverse reductive dehalogenase-homologous genes in deep subseafloor sedimentary metagenomes.</title>
        <authorList>
            <person name="Kawai M."/>
            <person name="Futagami T."/>
            <person name="Toyoda A."/>
            <person name="Takaki Y."/>
            <person name="Nishi S."/>
            <person name="Hori S."/>
            <person name="Arai W."/>
            <person name="Tsubouchi T."/>
            <person name="Morono Y."/>
            <person name="Uchiyama I."/>
            <person name="Ito T."/>
            <person name="Fujiyama A."/>
            <person name="Inagaki F."/>
            <person name="Takami H."/>
        </authorList>
    </citation>
    <scope>NUCLEOTIDE SEQUENCE</scope>
    <source>
        <strain evidence="2">Expedition CK06-06</strain>
    </source>
</reference>